<protein>
    <submittedName>
        <fullName evidence="2">Patr class I histocompatibility antigen, A-2 alpha chain-like</fullName>
    </submittedName>
</protein>
<gene>
    <name evidence="2" type="primary">LOC141410449</name>
</gene>
<sequence length="325" mass="37011">MAPRTLLLLLLAALALTDTWAGSHSLMYFFTSVSRPGRGEPRHIAVGYVDDTQFVRFDSDAADPRMEPRAPWMERDGREYWERETRIAKGHAKNDRGNLRTLLGYYIQGEDGSHTIQWMYGCNVGSNGRLLRGYEHHAYDGRDYISLNEDPRSWTAADTAARSRRKLEEARYADHRRAYLQDACVRWLRRHLGNGKETLLRTDPPETHVTHHPIANHEVTLRCWALGFYPAEITLTWQWDGEDQTQDMELVETRPAGDGNFQKWAAVVVPSGEKERYTSHVQHEGLREPLTLRWTTSSAPHPHHGNCAGLVLGAVVTGAVVVFVM</sequence>
<dbReference type="Proteomes" id="UP001732720">
    <property type="component" value="Chromosome 8"/>
</dbReference>
<accession>A0AC58NAV9</accession>
<reference evidence="2" key="1">
    <citation type="submission" date="2025-08" db="UniProtKB">
        <authorList>
            <consortium name="RefSeq"/>
        </authorList>
    </citation>
    <scope>IDENTIFICATION</scope>
</reference>
<evidence type="ECO:0000313" key="2">
    <source>
        <dbReference type="RefSeq" id="XP_073938715.1"/>
    </source>
</evidence>
<name>A0AC58NAV9_CASCN</name>
<organism evidence="1 2">
    <name type="scientific">Castor canadensis</name>
    <name type="common">American beaver</name>
    <dbReference type="NCBI Taxonomy" id="51338"/>
    <lineage>
        <taxon>Eukaryota</taxon>
        <taxon>Metazoa</taxon>
        <taxon>Chordata</taxon>
        <taxon>Craniata</taxon>
        <taxon>Vertebrata</taxon>
        <taxon>Euteleostomi</taxon>
        <taxon>Mammalia</taxon>
        <taxon>Eutheria</taxon>
        <taxon>Euarchontoglires</taxon>
        <taxon>Glires</taxon>
        <taxon>Rodentia</taxon>
        <taxon>Castorimorpha</taxon>
        <taxon>Castoridae</taxon>
        <taxon>Castor</taxon>
    </lineage>
</organism>
<proteinExistence type="predicted"/>
<evidence type="ECO:0000313" key="1">
    <source>
        <dbReference type="Proteomes" id="UP001732720"/>
    </source>
</evidence>
<keyword evidence="1" id="KW-1185">Reference proteome</keyword>
<dbReference type="RefSeq" id="XP_073938715.1">
    <property type="nucleotide sequence ID" value="XM_074082614.1"/>
</dbReference>